<protein>
    <submittedName>
        <fullName evidence="2">Uncharacterized protein</fullName>
    </submittedName>
</protein>
<feature type="compositionally biased region" description="Polar residues" evidence="1">
    <location>
        <begin position="126"/>
        <end position="141"/>
    </location>
</feature>
<proteinExistence type="predicted"/>
<sequence length="351" mass="37816">MAEPPVIKDAAVLRHEALSAYKAAAALLQHKISDVYLQWTICSNFWRPAGIKKTVWNDAEYVLLACLPLVDMSLIDDSRERFNALVHRVHKYSIPNLRPIPLDTPSPSPEPTMPVPQKEKTPAPRKQQSTALVTPQHSVPQRTPDLAGSVPRLDLLVANSAANALSSGVQASGLAPVNIVRSPLPRFMALSTAQKTGQPTMSQRKVMPNKPAQQLQIGSSVNATRSEMPTRASSCALAVDATACPNVILGPDPTLTPLQEGNVLVSSSDHKPLFLPGTDDEEEQVQGDLVTGNAALFEDDGLADKFSASENNLTGVAQHKQMDVDGDKPQNSNEDLSPPPTNKAHCLHQEP</sequence>
<name>A0A2H3CMJ5_ARMGA</name>
<feature type="compositionally biased region" description="Pro residues" evidence="1">
    <location>
        <begin position="102"/>
        <end position="114"/>
    </location>
</feature>
<feature type="region of interest" description="Disordered" evidence="1">
    <location>
        <begin position="98"/>
        <end position="143"/>
    </location>
</feature>
<accession>A0A2H3CMJ5</accession>
<reference evidence="3" key="1">
    <citation type="journal article" date="2017" name="Nat. Ecol. Evol.">
        <title>Genome expansion and lineage-specific genetic innovations in the forest pathogenic fungi Armillaria.</title>
        <authorList>
            <person name="Sipos G."/>
            <person name="Prasanna A.N."/>
            <person name="Walter M.C."/>
            <person name="O'Connor E."/>
            <person name="Balint B."/>
            <person name="Krizsan K."/>
            <person name="Kiss B."/>
            <person name="Hess J."/>
            <person name="Varga T."/>
            <person name="Slot J."/>
            <person name="Riley R."/>
            <person name="Boka B."/>
            <person name="Rigling D."/>
            <person name="Barry K."/>
            <person name="Lee J."/>
            <person name="Mihaltcheva S."/>
            <person name="LaButti K."/>
            <person name="Lipzen A."/>
            <person name="Waldron R."/>
            <person name="Moloney N.M."/>
            <person name="Sperisen C."/>
            <person name="Kredics L."/>
            <person name="Vagvoelgyi C."/>
            <person name="Patrignani A."/>
            <person name="Fitzpatrick D."/>
            <person name="Nagy I."/>
            <person name="Doyle S."/>
            <person name="Anderson J.B."/>
            <person name="Grigoriev I.V."/>
            <person name="Gueldener U."/>
            <person name="Muensterkoetter M."/>
            <person name="Nagy L.G."/>
        </authorList>
    </citation>
    <scope>NUCLEOTIDE SEQUENCE [LARGE SCALE GENOMIC DNA]</scope>
    <source>
        <strain evidence="3">Ar21-2</strain>
    </source>
</reference>
<dbReference type="Proteomes" id="UP000217790">
    <property type="component" value="Unassembled WGS sequence"/>
</dbReference>
<dbReference type="AlphaFoldDB" id="A0A2H3CMJ5"/>
<dbReference type="EMBL" id="KZ293715">
    <property type="protein sequence ID" value="PBK82594.1"/>
    <property type="molecule type" value="Genomic_DNA"/>
</dbReference>
<gene>
    <name evidence="2" type="ORF">ARMGADRAFT_1090177</name>
</gene>
<keyword evidence="3" id="KW-1185">Reference proteome</keyword>
<evidence type="ECO:0000256" key="1">
    <source>
        <dbReference type="SAM" id="MobiDB-lite"/>
    </source>
</evidence>
<feature type="region of interest" description="Disordered" evidence="1">
    <location>
        <begin position="308"/>
        <end position="351"/>
    </location>
</feature>
<evidence type="ECO:0000313" key="2">
    <source>
        <dbReference type="EMBL" id="PBK82594.1"/>
    </source>
</evidence>
<evidence type="ECO:0000313" key="3">
    <source>
        <dbReference type="Proteomes" id="UP000217790"/>
    </source>
</evidence>
<organism evidence="2 3">
    <name type="scientific">Armillaria gallica</name>
    <name type="common">Bulbous honey fungus</name>
    <name type="synonym">Armillaria bulbosa</name>
    <dbReference type="NCBI Taxonomy" id="47427"/>
    <lineage>
        <taxon>Eukaryota</taxon>
        <taxon>Fungi</taxon>
        <taxon>Dikarya</taxon>
        <taxon>Basidiomycota</taxon>
        <taxon>Agaricomycotina</taxon>
        <taxon>Agaricomycetes</taxon>
        <taxon>Agaricomycetidae</taxon>
        <taxon>Agaricales</taxon>
        <taxon>Marasmiineae</taxon>
        <taxon>Physalacriaceae</taxon>
        <taxon>Armillaria</taxon>
    </lineage>
</organism>
<dbReference type="InParanoid" id="A0A2H3CMJ5"/>
<dbReference type="STRING" id="47427.A0A2H3CMJ5"/>